<dbReference type="EMBL" id="JGZR01000016">
    <property type="protein sequence ID" value="KFI98962.1"/>
    <property type="molecule type" value="Genomic_DNA"/>
</dbReference>
<evidence type="ECO:0000313" key="2">
    <source>
        <dbReference type="EMBL" id="KFI98962.1"/>
    </source>
</evidence>
<dbReference type="AlphaFoldDB" id="A0A087DTW2"/>
<comment type="caution">
    <text evidence="2">The sequence shown here is derived from an EMBL/GenBank/DDBJ whole genome shotgun (WGS) entry which is preliminary data.</text>
</comment>
<evidence type="ECO:0000256" key="1">
    <source>
        <dbReference type="SAM" id="Phobius"/>
    </source>
</evidence>
<dbReference type="eggNOG" id="ENOG50324PX">
    <property type="taxonomic scope" value="Bacteria"/>
</dbReference>
<proteinExistence type="predicted"/>
<sequence length="126" mass="14178">MTLQKQLNDLNIGAIGDQLGDQFSNQADNLKSTLRDVAQTAQSKNPLPLSKKEKKSVSDTLLAFGFASVLLFLAFLFYRAIVKAGVKAALREHDEEVASEWAYRHDQYDHADQEIAEDDYQDDQDD</sequence>
<name>A0A087DTW2_9BIFI</name>
<gene>
    <name evidence="2" type="ORF">BISU_2163</name>
</gene>
<feature type="transmembrane region" description="Helical" evidence="1">
    <location>
        <begin position="61"/>
        <end position="81"/>
    </location>
</feature>
<reference evidence="2 3" key="1">
    <citation type="submission" date="2014-03" db="EMBL/GenBank/DDBJ databases">
        <title>Genomics of Bifidobacteria.</title>
        <authorList>
            <person name="Ventura M."/>
            <person name="Milani C."/>
            <person name="Lugli G.A."/>
        </authorList>
    </citation>
    <scope>NUCLEOTIDE SEQUENCE [LARGE SCALE GENOMIC DNA]</scope>
    <source>
        <strain evidence="2 3">LMG 11597</strain>
    </source>
</reference>
<keyword evidence="3" id="KW-1185">Reference proteome</keyword>
<evidence type="ECO:0000313" key="3">
    <source>
        <dbReference type="Proteomes" id="UP000029055"/>
    </source>
</evidence>
<keyword evidence="1" id="KW-0812">Transmembrane</keyword>
<dbReference type="RefSeq" id="WP_024463570.1">
    <property type="nucleotide sequence ID" value="NZ_CP062939.1"/>
</dbReference>
<keyword evidence="1" id="KW-1133">Transmembrane helix</keyword>
<dbReference type="Proteomes" id="UP000029055">
    <property type="component" value="Unassembled WGS sequence"/>
</dbReference>
<keyword evidence="1" id="KW-0472">Membrane</keyword>
<dbReference type="OrthoDB" id="9969961at2"/>
<protein>
    <submittedName>
        <fullName evidence="2">Uncharacterized protein</fullName>
    </submittedName>
</protein>
<accession>A0A087DTW2</accession>
<organism evidence="2 3">
    <name type="scientific">Bifidobacterium subtile</name>
    <dbReference type="NCBI Taxonomy" id="77635"/>
    <lineage>
        <taxon>Bacteria</taxon>
        <taxon>Bacillati</taxon>
        <taxon>Actinomycetota</taxon>
        <taxon>Actinomycetes</taxon>
        <taxon>Bifidobacteriales</taxon>
        <taxon>Bifidobacteriaceae</taxon>
        <taxon>Bifidobacterium</taxon>
    </lineage>
</organism>